<accession>A0ABT6PAM0</accession>
<evidence type="ECO:0000313" key="1">
    <source>
        <dbReference type="EMBL" id="MDI1437680.1"/>
    </source>
</evidence>
<gene>
    <name evidence="1" type="ORF">QHF89_49690</name>
</gene>
<evidence type="ECO:0000313" key="2">
    <source>
        <dbReference type="Proteomes" id="UP001160301"/>
    </source>
</evidence>
<dbReference type="Proteomes" id="UP001160301">
    <property type="component" value="Unassembled WGS sequence"/>
</dbReference>
<reference evidence="1 2" key="1">
    <citation type="submission" date="2023-04" db="EMBL/GenBank/DDBJ databases">
        <title>The genome sequence of Polyangium sorediatum DSM14670.</title>
        <authorList>
            <person name="Zhang X."/>
        </authorList>
    </citation>
    <scope>NUCLEOTIDE SEQUENCE [LARGE SCALE GENOMIC DNA]</scope>
    <source>
        <strain evidence="1 2">DSM 14670</strain>
    </source>
</reference>
<dbReference type="EMBL" id="JARZHI010000157">
    <property type="protein sequence ID" value="MDI1437680.1"/>
    <property type="molecule type" value="Genomic_DNA"/>
</dbReference>
<comment type="caution">
    <text evidence="1">The sequence shown here is derived from an EMBL/GenBank/DDBJ whole genome shotgun (WGS) entry which is preliminary data.</text>
</comment>
<organism evidence="1 2">
    <name type="scientific">Polyangium sorediatum</name>
    <dbReference type="NCBI Taxonomy" id="889274"/>
    <lineage>
        <taxon>Bacteria</taxon>
        <taxon>Pseudomonadati</taxon>
        <taxon>Myxococcota</taxon>
        <taxon>Polyangia</taxon>
        <taxon>Polyangiales</taxon>
        <taxon>Polyangiaceae</taxon>
        <taxon>Polyangium</taxon>
    </lineage>
</organism>
<keyword evidence="2" id="KW-1185">Reference proteome</keyword>
<protein>
    <submittedName>
        <fullName evidence="1">Uncharacterized protein</fullName>
    </submittedName>
</protein>
<proteinExistence type="predicted"/>
<sequence length="58" mass="6118">MRARAVVLDGAALATCTATNGAALRVSSPKIQGKSPNLETRRRSVRIPPIVTARYAPS</sequence>
<name>A0ABT6PAM0_9BACT</name>